<gene>
    <name evidence="1" type="ORF">EWM64_g6615</name>
</gene>
<protein>
    <submittedName>
        <fullName evidence="1">Uncharacterized protein</fullName>
    </submittedName>
</protein>
<reference evidence="1 2" key="1">
    <citation type="submission" date="2019-02" db="EMBL/GenBank/DDBJ databases">
        <title>Genome sequencing of the rare red list fungi Hericium alpestre (H. flagellum).</title>
        <authorList>
            <person name="Buettner E."/>
            <person name="Kellner H."/>
        </authorList>
    </citation>
    <scope>NUCLEOTIDE SEQUENCE [LARGE SCALE GENOMIC DNA]</scope>
    <source>
        <strain evidence="1 2">DSM 108284</strain>
    </source>
</reference>
<dbReference type="AlphaFoldDB" id="A0A4Y9ZV59"/>
<dbReference type="EMBL" id="SFCI01000926">
    <property type="protein sequence ID" value="TFY77399.1"/>
    <property type="molecule type" value="Genomic_DNA"/>
</dbReference>
<dbReference type="Proteomes" id="UP000298061">
    <property type="component" value="Unassembled WGS sequence"/>
</dbReference>
<accession>A0A4Y9ZV59</accession>
<evidence type="ECO:0000313" key="1">
    <source>
        <dbReference type="EMBL" id="TFY77399.1"/>
    </source>
</evidence>
<proteinExistence type="predicted"/>
<keyword evidence="2" id="KW-1185">Reference proteome</keyword>
<comment type="caution">
    <text evidence="1">The sequence shown here is derived from an EMBL/GenBank/DDBJ whole genome shotgun (WGS) entry which is preliminary data.</text>
</comment>
<name>A0A4Y9ZV59_9AGAM</name>
<evidence type="ECO:0000313" key="2">
    <source>
        <dbReference type="Proteomes" id="UP000298061"/>
    </source>
</evidence>
<organism evidence="1 2">
    <name type="scientific">Hericium alpestre</name>
    <dbReference type="NCBI Taxonomy" id="135208"/>
    <lineage>
        <taxon>Eukaryota</taxon>
        <taxon>Fungi</taxon>
        <taxon>Dikarya</taxon>
        <taxon>Basidiomycota</taxon>
        <taxon>Agaricomycotina</taxon>
        <taxon>Agaricomycetes</taxon>
        <taxon>Russulales</taxon>
        <taxon>Hericiaceae</taxon>
        <taxon>Hericium</taxon>
    </lineage>
</organism>
<sequence length="63" mass="7033">MPRVFRILRISNSLKSAEGFKNLLQAGDVAGYVVEVVFHDVNSEAFGQIEEAAILSWRPHSEC</sequence>